<organism evidence="8 9">
    <name type="scientific">SAR86 cluster bacterium SAR86E</name>
    <dbReference type="NCBI Taxonomy" id="1208365"/>
    <lineage>
        <taxon>Bacteria</taxon>
        <taxon>Pseudomonadati</taxon>
        <taxon>Pseudomonadota</taxon>
        <taxon>Gammaproteobacteria</taxon>
        <taxon>SAR86 cluster</taxon>
    </lineage>
</organism>
<dbReference type="PANTHER" id="PTHR13767">
    <property type="entry name" value="TRNA-PSEUDOURIDINE SYNTHASE"/>
    <property type="match status" value="1"/>
</dbReference>
<dbReference type="SUPFAM" id="SSF55120">
    <property type="entry name" value="Pseudouridine synthase"/>
    <property type="match status" value="1"/>
</dbReference>
<dbReference type="EC" id="5.4.99.25" evidence="5"/>
<dbReference type="Pfam" id="PF16198">
    <property type="entry name" value="TruB_C_2"/>
    <property type="match status" value="1"/>
</dbReference>
<comment type="catalytic activity">
    <reaction evidence="1 5">
        <text>uridine(55) in tRNA = pseudouridine(55) in tRNA</text>
        <dbReference type="Rhea" id="RHEA:42532"/>
        <dbReference type="Rhea" id="RHEA-COMP:10101"/>
        <dbReference type="Rhea" id="RHEA-COMP:10102"/>
        <dbReference type="ChEBI" id="CHEBI:65314"/>
        <dbReference type="ChEBI" id="CHEBI:65315"/>
        <dbReference type="EC" id="5.4.99.25"/>
    </reaction>
</comment>
<dbReference type="AlphaFoldDB" id="K6FCS0"/>
<dbReference type="PANTHER" id="PTHR13767:SF2">
    <property type="entry name" value="PSEUDOURIDYLATE SYNTHASE TRUB1"/>
    <property type="match status" value="1"/>
</dbReference>
<evidence type="ECO:0000313" key="8">
    <source>
        <dbReference type="EMBL" id="EKO36457.1"/>
    </source>
</evidence>
<dbReference type="InterPro" id="IPR020103">
    <property type="entry name" value="PsdUridine_synth_cat_dom_sf"/>
</dbReference>
<comment type="caution">
    <text evidence="8">The sequence shown here is derived from an EMBL/GenBank/DDBJ whole genome shotgun (WGS) entry which is preliminary data.</text>
</comment>
<dbReference type="GO" id="GO:1990481">
    <property type="term" value="P:mRNA pseudouridine synthesis"/>
    <property type="evidence" value="ECO:0007669"/>
    <property type="project" value="TreeGrafter"/>
</dbReference>
<evidence type="ECO:0000256" key="1">
    <source>
        <dbReference type="ARBA" id="ARBA00000385"/>
    </source>
</evidence>
<dbReference type="PATRIC" id="fig|1208365.4.peg.874"/>
<dbReference type="GO" id="GO:0160148">
    <property type="term" value="F:tRNA pseudouridine(55) synthase activity"/>
    <property type="evidence" value="ECO:0007669"/>
    <property type="project" value="UniProtKB-EC"/>
</dbReference>
<dbReference type="HAMAP" id="MF_01080">
    <property type="entry name" value="TruB_bact"/>
    <property type="match status" value="1"/>
</dbReference>
<dbReference type="EMBL" id="AMWX01000008">
    <property type="protein sequence ID" value="EKO36457.1"/>
    <property type="molecule type" value="Genomic_DNA"/>
</dbReference>
<comment type="function">
    <text evidence="5">Responsible for synthesis of pseudouridine from uracil-55 in the psi GC loop of transfer RNAs.</text>
</comment>
<dbReference type="GO" id="GO:0003723">
    <property type="term" value="F:RNA binding"/>
    <property type="evidence" value="ECO:0007669"/>
    <property type="project" value="InterPro"/>
</dbReference>
<evidence type="ECO:0000256" key="3">
    <source>
        <dbReference type="ARBA" id="ARBA00022694"/>
    </source>
</evidence>
<gene>
    <name evidence="5 8" type="primary">truB</name>
    <name evidence="8" type="ORF">B273_1296</name>
</gene>
<comment type="similarity">
    <text evidence="2 5">Belongs to the pseudouridine synthase TruB family. Type 1 subfamily.</text>
</comment>
<feature type="domain" description="Pseudouridine synthase II N-terminal" evidence="6">
    <location>
        <begin position="24"/>
        <end position="171"/>
    </location>
</feature>
<evidence type="ECO:0000256" key="5">
    <source>
        <dbReference type="HAMAP-Rule" id="MF_01080"/>
    </source>
</evidence>
<dbReference type="Proteomes" id="UP000010310">
    <property type="component" value="Unassembled WGS sequence"/>
</dbReference>
<dbReference type="InterPro" id="IPR032819">
    <property type="entry name" value="TruB_C"/>
</dbReference>
<dbReference type="InterPro" id="IPR014780">
    <property type="entry name" value="tRNA_psdUridine_synth_TruB"/>
</dbReference>
<evidence type="ECO:0000256" key="4">
    <source>
        <dbReference type="ARBA" id="ARBA00023235"/>
    </source>
</evidence>
<feature type="active site" description="Nucleophile" evidence="5">
    <location>
        <position position="39"/>
    </location>
</feature>
<dbReference type="STRING" id="1208365.B273_1296"/>
<dbReference type="NCBIfam" id="TIGR00431">
    <property type="entry name" value="TruB"/>
    <property type="match status" value="1"/>
</dbReference>
<keyword evidence="9" id="KW-1185">Reference proteome</keyword>
<evidence type="ECO:0000313" key="9">
    <source>
        <dbReference type="Proteomes" id="UP000010310"/>
    </source>
</evidence>
<name>K6FCS0_9GAMM</name>
<dbReference type="CDD" id="cd02573">
    <property type="entry name" value="PseudoU_synth_EcTruB"/>
    <property type="match status" value="1"/>
</dbReference>
<evidence type="ECO:0000259" key="7">
    <source>
        <dbReference type="Pfam" id="PF16198"/>
    </source>
</evidence>
<keyword evidence="3 5" id="KW-0819">tRNA processing</keyword>
<dbReference type="GO" id="GO:0031119">
    <property type="term" value="P:tRNA pseudouridine synthesis"/>
    <property type="evidence" value="ECO:0007669"/>
    <property type="project" value="UniProtKB-UniRule"/>
</dbReference>
<evidence type="ECO:0000259" key="6">
    <source>
        <dbReference type="Pfam" id="PF01509"/>
    </source>
</evidence>
<reference evidence="8 9" key="1">
    <citation type="submission" date="2012-09" db="EMBL/GenBank/DDBJ databases">
        <authorList>
            <person name="Dupont C.L."/>
            <person name="Rusch D.B."/>
            <person name="Lombardo M.-J."/>
            <person name="Novotny M."/>
            <person name="Yee-Greenbaum J."/>
            <person name="Laskin R."/>
        </authorList>
    </citation>
    <scope>NUCLEOTIDE SEQUENCE [LARGE SCALE GENOMIC DNA]</scope>
    <source>
        <strain evidence="8">SAR86E</strain>
    </source>
</reference>
<sequence length="280" mass="31229">MINGFFLINKNSGITSAGVVKEIKKKFNLKKVGHLGTLDPLASGLLILAINKATKLASLLLESHKSYLAEVTLGIQTDTDDAEGKILSSMPVNCSSDAIKKELNNFLGESLQVPPVYSALKHEGRPMYKYAREGISVKKDARKINIHELKNIDIKLPKVIFDISCSKGTYIRSIARDLGLNLGCGAHLSGLVRTGQHQFLLEDSRSIEDVNIENLIAPEKIFEHLDQVYLNKIDSKDFLNGCKLQLEIKNNLLYRVYDDSRNFIAIGKKTDEGFQHEYLV</sequence>
<dbReference type="InterPro" id="IPR002501">
    <property type="entry name" value="PsdUridine_synth_N"/>
</dbReference>
<evidence type="ECO:0000256" key="2">
    <source>
        <dbReference type="ARBA" id="ARBA00005642"/>
    </source>
</evidence>
<protein>
    <recommendedName>
        <fullName evidence="5">tRNA pseudouridine synthase B</fullName>
        <ecNumber evidence="5">5.4.99.25</ecNumber>
    </recommendedName>
    <alternativeName>
        <fullName evidence="5">tRNA pseudouridine(55) synthase</fullName>
        <shortName evidence="5">Psi55 synthase</shortName>
    </alternativeName>
    <alternativeName>
        <fullName evidence="5">tRNA pseudouridylate synthase</fullName>
    </alternativeName>
    <alternativeName>
        <fullName evidence="5">tRNA-uridine isomerase</fullName>
    </alternativeName>
</protein>
<keyword evidence="4 5" id="KW-0413">Isomerase</keyword>
<accession>K6FCS0</accession>
<dbReference type="Gene3D" id="3.30.2350.10">
    <property type="entry name" value="Pseudouridine synthase"/>
    <property type="match status" value="1"/>
</dbReference>
<dbReference type="Pfam" id="PF01509">
    <property type="entry name" value="TruB_N"/>
    <property type="match status" value="1"/>
</dbReference>
<proteinExistence type="inferred from homology"/>
<feature type="domain" description="tRNA pseudouridylate synthase B C-terminal" evidence="7">
    <location>
        <begin position="172"/>
        <end position="225"/>
    </location>
</feature>